<dbReference type="SUPFAM" id="SSF47413">
    <property type="entry name" value="lambda repressor-like DNA-binding domains"/>
    <property type="match status" value="1"/>
</dbReference>
<dbReference type="Proteomes" id="UP001187346">
    <property type="component" value="Unassembled WGS sequence"/>
</dbReference>
<dbReference type="Pfam" id="PF19054">
    <property type="entry name" value="DUF5753"/>
    <property type="match status" value="1"/>
</dbReference>
<dbReference type="PROSITE" id="PS50943">
    <property type="entry name" value="HTH_CROC1"/>
    <property type="match status" value="1"/>
</dbReference>
<evidence type="ECO:0000313" key="2">
    <source>
        <dbReference type="EMBL" id="MDV7219211.1"/>
    </source>
</evidence>
<dbReference type="CDD" id="cd00093">
    <property type="entry name" value="HTH_XRE"/>
    <property type="match status" value="1"/>
</dbReference>
<dbReference type="InterPro" id="IPR043917">
    <property type="entry name" value="DUF5753"/>
</dbReference>
<dbReference type="SMART" id="SM00530">
    <property type="entry name" value="HTH_XRE"/>
    <property type="match status" value="1"/>
</dbReference>
<sequence length="283" mass="31927">MASRTFITERQRRLGTELRRMRENCGLTIQEAADRLGTNRSHVTNMELARFGVSAERVHTLAMLYTCPDTAYTEALAAMAGDRTRGWWEGYRGSIATGGLDLAELEYHATSLRVFVAMHVPGLLQTEQYARAVLSETVPAWPMPELRRWLSHRMRRRDILDRDDPPACTFVMHEAALRLQFGGREIMRGQLQELVDASRRRNVTLRVIPFSAGGFPVPGLTVTYASGAVPQLDTVQLDRATTTEFLDAQTQLANYRALMERITKAALPVKESREFIRTLADST</sequence>
<dbReference type="EMBL" id="JAWMAJ010000087">
    <property type="protein sequence ID" value="MDV7219211.1"/>
    <property type="molecule type" value="Genomic_DNA"/>
</dbReference>
<reference evidence="2 3" key="1">
    <citation type="submission" date="2023-10" db="EMBL/GenBank/DDBJ databases">
        <title>Characterization of rhizosphere-enriched actinobacteria from wheat plants lab-grown on chernevaya soil.</title>
        <authorList>
            <person name="Tikhonova E.N."/>
            <person name="Konopkin A."/>
            <person name="Kravchenko I.K."/>
        </authorList>
    </citation>
    <scope>NUCLEOTIDE SEQUENCE [LARGE SCALE GENOMIC DNA]</scope>
    <source>
        <strain evidence="2 3">RR29</strain>
    </source>
</reference>
<gene>
    <name evidence="2" type="ORF">R5A26_25060</name>
</gene>
<evidence type="ECO:0000313" key="3">
    <source>
        <dbReference type="Proteomes" id="UP001187346"/>
    </source>
</evidence>
<dbReference type="InterPro" id="IPR010982">
    <property type="entry name" value="Lambda_DNA-bd_dom_sf"/>
</dbReference>
<keyword evidence="3" id="KW-1185">Reference proteome</keyword>
<dbReference type="Pfam" id="PF13560">
    <property type="entry name" value="HTH_31"/>
    <property type="match status" value="1"/>
</dbReference>
<name>A0ABU4FF44_9ACTN</name>
<accession>A0ABU4FF44</accession>
<dbReference type="RefSeq" id="WP_317773231.1">
    <property type="nucleotide sequence ID" value="NZ_JAWMAJ010000087.1"/>
</dbReference>
<dbReference type="Gene3D" id="1.10.260.40">
    <property type="entry name" value="lambda repressor-like DNA-binding domains"/>
    <property type="match status" value="1"/>
</dbReference>
<evidence type="ECO:0000259" key="1">
    <source>
        <dbReference type="PROSITE" id="PS50943"/>
    </source>
</evidence>
<proteinExistence type="predicted"/>
<protein>
    <submittedName>
        <fullName evidence="2">Scr1 family TA system antitoxin-like transcriptional regulator</fullName>
    </submittedName>
</protein>
<dbReference type="InterPro" id="IPR001387">
    <property type="entry name" value="Cro/C1-type_HTH"/>
</dbReference>
<comment type="caution">
    <text evidence="2">The sequence shown here is derived from an EMBL/GenBank/DDBJ whole genome shotgun (WGS) entry which is preliminary data.</text>
</comment>
<organism evidence="2 3">
    <name type="scientific">Streptomyces prunicolor</name>
    <dbReference type="NCBI Taxonomy" id="67348"/>
    <lineage>
        <taxon>Bacteria</taxon>
        <taxon>Bacillati</taxon>
        <taxon>Actinomycetota</taxon>
        <taxon>Actinomycetes</taxon>
        <taxon>Kitasatosporales</taxon>
        <taxon>Streptomycetaceae</taxon>
        <taxon>Streptomyces</taxon>
    </lineage>
</organism>
<feature type="domain" description="HTH cro/C1-type" evidence="1">
    <location>
        <begin position="18"/>
        <end position="73"/>
    </location>
</feature>